<dbReference type="PANTHER" id="PTHR10884">
    <property type="entry name" value="NADH DEHYDROGENASE UBIQUINONE IRON-SULFUR PROTEIN 3"/>
    <property type="match status" value="1"/>
</dbReference>
<dbReference type="InterPro" id="IPR001268">
    <property type="entry name" value="NADH_UbQ_OxRdtase_30kDa_su"/>
</dbReference>
<comment type="subunit">
    <text evidence="3">NDH-1 is composed of 14 different subunits. Subunits NuoB, C, D, E, F, and G constitute the peripheral sector of the complex.</text>
</comment>
<keyword evidence="3" id="KW-0830">Ubiquinone</keyword>
<dbReference type="Pfam" id="PF00329">
    <property type="entry name" value="Complex1_30kDa"/>
    <property type="match status" value="1"/>
</dbReference>
<evidence type="ECO:0000313" key="8">
    <source>
        <dbReference type="Proteomes" id="UP000006176"/>
    </source>
</evidence>
<dbReference type="Proteomes" id="UP000006176">
    <property type="component" value="Chromosome"/>
</dbReference>
<dbReference type="InterPro" id="IPR020396">
    <property type="entry name" value="NADH_UbQ_OxRdtase_CS"/>
</dbReference>
<dbReference type="InterPro" id="IPR010218">
    <property type="entry name" value="NADH_DH_suC"/>
</dbReference>
<dbReference type="OrthoDB" id="9803286at2"/>
<evidence type="ECO:0000256" key="5">
    <source>
        <dbReference type="RuleBase" id="RU003582"/>
    </source>
</evidence>
<dbReference type="Gene3D" id="3.30.460.80">
    <property type="entry name" value="NADH:ubiquinone oxidoreductase, 30kDa subunit"/>
    <property type="match status" value="1"/>
</dbReference>
<dbReference type="HAMAP" id="MF_01357">
    <property type="entry name" value="NDH1_NuoC"/>
    <property type="match status" value="1"/>
</dbReference>
<dbReference type="InterPro" id="IPR037232">
    <property type="entry name" value="NADH_quin_OxRdtase_su_C/D-like"/>
</dbReference>
<dbReference type="EMBL" id="CP003333">
    <property type="protein sequence ID" value="AFL67485.1"/>
    <property type="molecule type" value="Genomic_DNA"/>
</dbReference>
<dbReference type="eggNOG" id="COG0852">
    <property type="taxonomic scope" value="Bacteria"/>
</dbReference>
<dbReference type="PANTHER" id="PTHR10884:SF14">
    <property type="entry name" value="NADH DEHYDROGENASE [UBIQUINONE] IRON-SULFUR PROTEIN 3, MITOCHONDRIAL"/>
    <property type="match status" value="1"/>
</dbReference>
<evidence type="ECO:0000256" key="1">
    <source>
        <dbReference type="ARBA" id="ARBA00007569"/>
    </source>
</evidence>
<comment type="function">
    <text evidence="3">NDH-1 shuttles electrons from NADH, via FMN and iron-sulfur (Fe-S) centers, to quinones in the respiratory chain. The immediate electron acceptor for the enzyme in this species is believed to be ubiquinone. Couples the redox reaction to proton translocation (for every two electrons transferred, four hydrogen ions are translocated across the cytoplasmic membrane), and thus conserves the redox energy in a proton gradient.</text>
</comment>
<keyword evidence="7" id="KW-0560">Oxidoreductase</keyword>
<comment type="catalytic activity">
    <reaction evidence="3 5">
        <text>a quinone + NADH + 5 H(+)(in) = a quinol + NAD(+) + 4 H(+)(out)</text>
        <dbReference type="Rhea" id="RHEA:57888"/>
        <dbReference type="ChEBI" id="CHEBI:15378"/>
        <dbReference type="ChEBI" id="CHEBI:24646"/>
        <dbReference type="ChEBI" id="CHEBI:57540"/>
        <dbReference type="ChEBI" id="CHEBI:57945"/>
        <dbReference type="ChEBI" id="CHEBI:132124"/>
    </reaction>
</comment>
<protein>
    <recommendedName>
        <fullName evidence="3">NADH-quinone oxidoreductase subunit C</fullName>
        <ecNumber evidence="3">7.1.1.-</ecNumber>
    </recommendedName>
    <alternativeName>
        <fullName evidence="3">NADH dehydrogenase I subunit C</fullName>
    </alternativeName>
    <alternativeName>
        <fullName evidence="3">NDH-1 subunit C</fullName>
    </alternativeName>
</protein>
<keyword evidence="3 4" id="KW-1278">Translocase</keyword>
<dbReference type="PROSITE" id="PS00542">
    <property type="entry name" value="COMPLEX1_30K"/>
    <property type="match status" value="1"/>
</dbReference>
<keyword evidence="8" id="KW-1185">Reference proteome</keyword>
<evidence type="ECO:0000256" key="2">
    <source>
        <dbReference type="ARBA" id="ARBA00022448"/>
    </source>
</evidence>
<keyword evidence="3" id="KW-0997">Cell inner membrane</keyword>
<dbReference type="GO" id="GO:0050136">
    <property type="term" value="F:NADH dehydrogenase (quinone) (non-electrogenic) activity"/>
    <property type="evidence" value="ECO:0007669"/>
    <property type="project" value="UniProtKB-UniRule"/>
</dbReference>
<comment type="subcellular location">
    <subcellularLocation>
        <location evidence="3">Cell inner membrane</location>
        <topology evidence="3">Peripheral membrane protein</topology>
        <orientation evidence="3">Cytoplasmic side</orientation>
    </subcellularLocation>
</comment>
<name>I3XU61_SULBS</name>
<dbReference type="GO" id="GO:0008137">
    <property type="term" value="F:NADH dehydrogenase (ubiquinone) activity"/>
    <property type="evidence" value="ECO:0007669"/>
    <property type="project" value="InterPro"/>
</dbReference>
<dbReference type="NCBIfam" id="TIGR01961">
    <property type="entry name" value="NuoC_fam"/>
    <property type="match status" value="1"/>
</dbReference>
<dbReference type="RefSeq" id="WP_014768370.1">
    <property type="nucleotide sequence ID" value="NC_018002.1"/>
</dbReference>
<dbReference type="KEGG" id="sba:Sulba_0158"/>
<organism evidence="7 8">
    <name type="scientific">Sulfurospirillum barnesii (strain ATCC 700032 / DSM 10660 / SES-3)</name>
    <dbReference type="NCBI Taxonomy" id="760154"/>
    <lineage>
        <taxon>Bacteria</taxon>
        <taxon>Pseudomonadati</taxon>
        <taxon>Campylobacterota</taxon>
        <taxon>Epsilonproteobacteria</taxon>
        <taxon>Campylobacterales</taxon>
        <taxon>Sulfurospirillaceae</taxon>
        <taxon>Sulfurospirillum</taxon>
    </lineage>
</organism>
<feature type="domain" description="NADH:ubiquinone oxidoreductase 30kDa subunit" evidence="6">
    <location>
        <begin position="63"/>
        <end position="182"/>
    </location>
</feature>
<dbReference type="GO" id="GO:0005886">
    <property type="term" value="C:plasma membrane"/>
    <property type="evidence" value="ECO:0007669"/>
    <property type="project" value="UniProtKB-SubCell"/>
</dbReference>
<keyword evidence="3 4" id="KW-0520">NAD</keyword>
<dbReference type="STRING" id="760154.Sulba_0158"/>
<dbReference type="GO" id="GO:0048038">
    <property type="term" value="F:quinone binding"/>
    <property type="evidence" value="ECO:0007669"/>
    <property type="project" value="UniProtKB-KW"/>
</dbReference>
<dbReference type="PATRIC" id="fig|760154.4.peg.154"/>
<evidence type="ECO:0000313" key="7">
    <source>
        <dbReference type="EMBL" id="AFL67485.1"/>
    </source>
</evidence>
<accession>I3XU61</accession>
<proteinExistence type="inferred from homology"/>
<keyword evidence="3 5" id="KW-0874">Quinone</keyword>
<dbReference type="NCBIfam" id="NF006304">
    <property type="entry name" value="PRK08491.1"/>
    <property type="match status" value="1"/>
</dbReference>
<keyword evidence="2 3" id="KW-0813">Transport</keyword>
<dbReference type="SUPFAM" id="SSF143243">
    <property type="entry name" value="Nqo5-like"/>
    <property type="match status" value="1"/>
</dbReference>
<evidence type="ECO:0000259" key="6">
    <source>
        <dbReference type="Pfam" id="PF00329"/>
    </source>
</evidence>
<dbReference type="EC" id="7.1.1.-" evidence="3"/>
<dbReference type="HOGENOM" id="CLU_091312_0_0_7"/>
<reference evidence="7 8" key="1">
    <citation type="submission" date="2012-06" db="EMBL/GenBank/DDBJ databases">
        <title>Complete sequence of Sulfurospirillum barnesii SES-3.</title>
        <authorList>
            <consortium name="US DOE Joint Genome Institute"/>
            <person name="Lucas S."/>
            <person name="Han J."/>
            <person name="Lapidus A."/>
            <person name="Cheng J.-F."/>
            <person name="Goodwin L."/>
            <person name="Pitluck S."/>
            <person name="Peters L."/>
            <person name="Ovchinnikova G."/>
            <person name="Lu M."/>
            <person name="Detter J.C."/>
            <person name="Han C."/>
            <person name="Tapia R."/>
            <person name="Land M."/>
            <person name="Hauser L."/>
            <person name="Kyrpides N."/>
            <person name="Ivanova N."/>
            <person name="Pagani I."/>
            <person name="Stolz J."/>
            <person name="Arkin A."/>
            <person name="Dehal P."/>
            <person name="Oremland R."/>
            <person name="Saltikov C."/>
            <person name="Basu P."/>
            <person name="Hollibaugh J."/>
            <person name="Newman D."/>
            <person name="Stolyar S."/>
            <person name="Hazen T."/>
            <person name="Woyke T."/>
        </authorList>
    </citation>
    <scope>NUCLEOTIDE SEQUENCE [LARGE SCALE GENOMIC DNA]</scope>
    <source>
        <strain evidence="8">ATCC 700032 / DSM 10660 / SES-3</strain>
    </source>
</reference>
<evidence type="ECO:0000256" key="3">
    <source>
        <dbReference type="HAMAP-Rule" id="MF_01357"/>
    </source>
</evidence>
<sequence>MMRVYSDKKNVQKKSYYNDRYFVAPEIPKEDIESDAVFAKDVKDLETSFFIKEAYIQRGQLVIYISAKDNVKVLEFLRDKLSYNFLSEHSAIDWLAKSGEFEIFYQLLSTSKRKRVRVKCFIQEKETLKSVSSIYKSANWAEREMYDMFGVIISGHPYMKRLLMPDDWYDHPLRKTYPLQGDEVAQWYEIDKIFGKEYREIIGPEERDSARIDVDDTYRFAHIHHEVPFGAKPSQEKTQTDYQEEGGVFIVKKLKKEDAKIVKERP</sequence>
<evidence type="ECO:0000256" key="4">
    <source>
        <dbReference type="RuleBase" id="RU003456"/>
    </source>
</evidence>
<keyword evidence="3" id="KW-0472">Membrane</keyword>
<comment type="similarity">
    <text evidence="1 3 4">Belongs to the complex I 30 kDa subunit family.</text>
</comment>
<keyword evidence="3" id="KW-1003">Cell membrane</keyword>
<gene>
    <name evidence="3" type="primary">nuoC</name>
    <name evidence="7" type="ordered locus">Sulba_0158</name>
</gene>
<dbReference type="AlphaFoldDB" id="I3XU61"/>